<feature type="domain" description="PTS EIIA type-1" evidence="13">
    <location>
        <begin position="483"/>
        <end position="587"/>
    </location>
</feature>
<feature type="domain" description="PTS EIIB type-1" evidence="14">
    <location>
        <begin position="5"/>
        <end position="87"/>
    </location>
</feature>
<feature type="transmembrane region" description="Helical" evidence="12">
    <location>
        <begin position="426"/>
        <end position="449"/>
    </location>
</feature>
<dbReference type="GO" id="GO:0005886">
    <property type="term" value="C:plasma membrane"/>
    <property type="evidence" value="ECO:0007669"/>
    <property type="project" value="UniProtKB-SubCell"/>
</dbReference>
<evidence type="ECO:0000256" key="10">
    <source>
        <dbReference type="ARBA" id="ARBA00023136"/>
    </source>
</evidence>
<dbReference type="InterPro" id="IPR018113">
    <property type="entry name" value="PTrfase_EIIB_Cys"/>
</dbReference>
<evidence type="ECO:0000256" key="7">
    <source>
        <dbReference type="ARBA" id="ARBA00022692"/>
    </source>
</evidence>
<feature type="transmembrane region" description="Helical" evidence="12">
    <location>
        <begin position="285"/>
        <end position="311"/>
    </location>
</feature>
<evidence type="ECO:0000256" key="5">
    <source>
        <dbReference type="ARBA" id="ARBA00022679"/>
    </source>
</evidence>
<dbReference type="InterPro" id="IPR036878">
    <property type="entry name" value="Glu_permease_IIB"/>
</dbReference>
<evidence type="ECO:0000259" key="13">
    <source>
        <dbReference type="PROSITE" id="PS51093"/>
    </source>
</evidence>
<dbReference type="InterPro" id="IPR003352">
    <property type="entry name" value="PTS_EIIC"/>
</dbReference>
<feature type="transmembrane region" description="Helical" evidence="12">
    <location>
        <begin position="107"/>
        <end position="135"/>
    </location>
</feature>
<keyword evidence="4" id="KW-0762">Sugar transport</keyword>
<dbReference type="SUPFAM" id="SSF51261">
    <property type="entry name" value="Duplicated hybrid motif"/>
    <property type="match status" value="1"/>
</dbReference>
<dbReference type="FunFam" id="2.70.70.10:FF:000001">
    <property type="entry name" value="PTS system glucose-specific IIA component"/>
    <property type="match status" value="1"/>
</dbReference>
<dbReference type="NCBIfam" id="TIGR01995">
    <property type="entry name" value="PTS-II-ABC-beta"/>
    <property type="match status" value="1"/>
</dbReference>
<proteinExistence type="predicted"/>
<dbReference type="InterPro" id="IPR013013">
    <property type="entry name" value="PTS_EIIC_1"/>
</dbReference>
<keyword evidence="3" id="KW-1003">Cell membrane</keyword>
<feature type="domain" description="PTS EIIC type-1" evidence="15">
    <location>
        <begin position="106"/>
        <end position="464"/>
    </location>
</feature>
<evidence type="ECO:0000256" key="9">
    <source>
        <dbReference type="ARBA" id="ARBA00022989"/>
    </source>
</evidence>
<feature type="transmembrane region" description="Helical" evidence="12">
    <location>
        <begin position="175"/>
        <end position="196"/>
    </location>
</feature>
<reference evidence="16 17" key="1">
    <citation type="journal article" date="2014" name="Genome Announc.">
        <title>Whole Genome Sequence of the Probiotic Strain Lactobacillus paracasei N1115, Isolated from Traditional Chinese Fermented Milk.</title>
        <authorList>
            <person name="Wang S."/>
            <person name="Zhu H."/>
            <person name="He F."/>
            <person name="Luo Y."/>
            <person name="Kang Z."/>
            <person name="Lu C."/>
            <person name="Feng L."/>
            <person name="Lu X."/>
            <person name="Xue Y."/>
            <person name="Wang H."/>
        </authorList>
    </citation>
    <scope>NUCLEOTIDE SEQUENCE [LARGE SCALE GENOMIC DNA]</scope>
    <source>
        <strain evidence="16 17">N1115</strain>
    </source>
</reference>
<evidence type="ECO:0000313" key="17">
    <source>
        <dbReference type="Proteomes" id="UP000019441"/>
    </source>
</evidence>
<dbReference type="PROSITE" id="PS51103">
    <property type="entry name" value="PTS_EIIC_TYPE_1"/>
    <property type="match status" value="1"/>
</dbReference>
<dbReference type="PROSITE" id="PS00371">
    <property type="entry name" value="PTS_EIIA_TYPE_1_HIS"/>
    <property type="match status" value="1"/>
</dbReference>
<evidence type="ECO:0000256" key="12">
    <source>
        <dbReference type="SAM" id="Phobius"/>
    </source>
</evidence>
<dbReference type="GO" id="GO:0009401">
    <property type="term" value="P:phosphoenolpyruvate-dependent sugar phosphotransferase system"/>
    <property type="evidence" value="ECO:0007669"/>
    <property type="project" value="UniProtKB-KW"/>
</dbReference>
<dbReference type="GO" id="GO:0090589">
    <property type="term" value="F:protein-phosphocysteine-trehalose phosphotransferase system transporter activity"/>
    <property type="evidence" value="ECO:0007669"/>
    <property type="project" value="TreeGrafter"/>
</dbReference>
<sequence length="617" mass="65665">MSDHQKITDRIMAAVGGTKNVKTLNHCATRLRFTLADKTQFDIQRLEQMPEVLSAVNSGDESQVVIGANVTKYYAEITKNYHIREAGDGTKPSADYEKNILKRVLNAIVSIMAPIITVLIAGGMFKVVIAILALFGLDPKGVPYLTLSFMADAAFYFLPFMLAVSAAKKFNTNTYLAMMMAGVLLHPNFTAMVAAGKPIALFGAPIRLASYGGSVIPIILIVWFMSYVERFAEKIAPAIIKTMLKPLLVALITAPVALIVIGPIGSLLGDGLYTAVTFINQHTPWLVPTVVGAFTPLLVMVGMHVSLLPLATLSITRFGSETIMGPGMLASNIAQAGAAAAIAFREKQARGRQIALSASVTALSGITEPALYGVTLKYKRALTCVMVSGGLAGLFAGLTGLVRYSFGSPGIFTLPVFIGNNPANFRNALFTVAIAFGLTFVSTYLFAIVEKKTPADTNEPAIKCQSLKSVVTGKLIPLKDVNDDVFASGSLGHGVAIAPEDDLIVAPVDAVVTMTYPTGHAIGLTTATGQEILIHVGINTVKMNGRGFKTLVNTDQHVTAGEPLIQIDLKLIEQEGFDPTVMVLLLNTPADRITIQEKATVTTDDHLLSVTQAVSEA</sequence>
<dbReference type="PROSITE" id="PS01035">
    <property type="entry name" value="PTS_EIIB_TYPE_1_CYS"/>
    <property type="match status" value="1"/>
</dbReference>
<evidence type="ECO:0000259" key="14">
    <source>
        <dbReference type="PROSITE" id="PS51098"/>
    </source>
</evidence>
<evidence type="ECO:0000256" key="2">
    <source>
        <dbReference type="ARBA" id="ARBA00022448"/>
    </source>
</evidence>
<dbReference type="RefSeq" id="WP_025376175.1">
    <property type="nucleotide sequence ID" value="NZ_CP007122.1"/>
</dbReference>
<dbReference type="GO" id="GO:0015771">
    <property type="term" value="P:trehalose transport"/>
    <property type="evidence" value="ECO:0007669"/>
    <property type="project" value="TreeGrafter"/>
</dbReference>
<evidence type="ECO:0000256" key="4">
    <source>
        <dbReference type="ARBA" id="ARBA00022597"/>
    </source>
</evidence>
<dbReference type="Pfam" id="PF00358">
    <property type="entry name" value="PTS_EIIA_1"/>
    <property type="match status" value="1"/>
</dbReference>
<accession>A0A806LEG0</accession>
<dbReference type="InterPro" id="IPR011055">
    <property type="entry name" value="Dup_hybrid_motif"/>
</dbReference>
<evidence type="ECO:0000256" key="11">
    <source>
        <dbReference type="PROSITE-ProRule" id="PRU00421"/>
    </source>
</evidence>
<feature type="active site" description="Phosphocysteine intermediate; for EIIB activity" evidence="11">
    <location>
        <position position="27"/>
    </location>
</feature>
<evidence type="ECO:0000259" key="15">
    <source>
        <dbReference type="PROSITE" id="PS51103"/>
    </source>
</evidence>
<feature type="transmembrane region" description="Helical" evidence="12">
    <location>
        <begin position="141"/>
        <end position="163"/>
    </location>
</feature>
<dbReference type="GO" id="GO:0016301">
    <property type="term" value="F:kinase activity"/>
    <property type="evidence" value="ECO:0007669"/>
    <property type="project" value="UniProtKB-KW"/>
</dbReference>
<dbReference type="CDD" id="cd00212">
    <property type="entry name" value="PTS_IIB_glc"/>
    <property type="match status" value="1"/>
</dbReference>
<gene>
    <name evidence="16" type="ORF">AF91_08360</name>
</gene>
<organism evidence="16 17">
    <name type="scientific">Lacticaseibacillus paracasei N1115</name>
    <dbReference type="NCBI Taxonomy" id="1446494"/>
    <lineage>
        <taxon>Bacteria</taxon>
        <taxon>Bacillati</taxon>
        <taxon>Bacillota</taxon>
        <taxon>Bacilli</taxon>
        <taxon>Lactobacillales</taxon>
        <taxon>Lactobacillaceae</taxon>
        <taxon>Lacticaseibacillus</taxon>
    </lineage>
</organism>
<dbReference type="NCBIfam" id="TIGR00830">
    <property type="entry name" value="PTBA"/>
    <property type="match status" value="1"/>
</dbReference>
<dbReference type="Proteomes" id="UP000019441">
    <property type="component" value="Chromosome"/>
</dbReference>
<keyword evidence="2" id="KW-0813">Transport</keyword>
<evidence type="ECO:0000256" key="8">
    <source>
        <dbReference type="ARBA" id="ARBA00022777"/>
    </source>
</evidence>
<keyword evidence="7 12" id="KW-0812">Transmembrane</keyword>
<protein>
    <submittedName>
        <fullName evidence="16">PTS beta-glucoside transporter subunit IIABC</fullName>
    </submittedName>
</protein>
<keyword evidence="5" id="KW-0808">Transferase</keyword>
<keyword evidence="9 12" id="KW-1133">Transmembrane helix</keyword>
<dbReference type="EMBL" id="CP007122">
    <property type="protein sequence ID" value="AHJ33203.1"/>
    <property type="molecule type" value="Genomic_DNA"/>
</dbReference>
<feature type="transmembrane region" description="Helical" evidence="12">
    <location>
        <begin position="247"/>
        <end position="265"/>
    </location>
</feature>
<evidence type="ECO:0000256" key="6">
    <source>
        <dbReference type="ARBA" id="ARBA00022683"/>
    </source>
</evidence>
<dbReference type="KEGG" id="lpq:AF91_08360"/>
<feature type="transmembrane region" description="Helical" evidence="12">
    <location>
        <begin position="381"/>
        <end position="406"/>
    </location>
</feature>
<dbReference type="PROSITE" id="PS51098">
    <property type="entry name" value="PTS_EIIB_TYPE_1"/>
    <property type="match status" value="1"/>
</dbReference>
<dbReference type="PANTHER" id="PTHR30175">
    <property type="entry name" value="PHOSPHOTRANSFERASE SYSTEM TRANSPORT PROTEIN"/>
    <property type="match status" value="1"/>
</dbReference>
<comment type="subcellular location">
    <subcellularLocation>
        <location evidence="1">Cell membrane</location>
        <topology evidence="1">Multi-pass membrane protein</topology>
    </subcellularLocation>
</comment>
<dbReference type="InterPro" id="IPR050558">
    <property type="entry name" value="PTS_Sugar-Specific_Components"/>
</dbReference>
<feature type="transmembrane region" description="Helical" evidence="12">
    <location>
        <begin position="208"/>
        <end position="226"/>
    </location>
</feature>
<evidence type="ECO:0000256" key="3">
    <source>
        <dbReference type="ARBA" id="ARBA00022475"/>
    </source>
</evidence>
<evidence type="ECO:0000313" key="16">
    <source>
        <dbReference type="EMBL" id="AHJ33203.1"/>
    </source>
</evidence>
<keyword evidence="8" id="KW-0418">Kinase</keyword>
<name>A0A806LEG0_LACPA</name>
<keyword evidence="6" id="KW-0598">Phosphotransferase system</keyword>
<dbReference type="Gene3D" id="2.70.70.10">
    <property type="entry name" value="Glucose Permease (Domain IIA)"/>
    <property type="match status" value="1"/>
</dbReference>
<dbReference type="Gene3D" id="3.30.1360.60">
    <property type="entry name" value="Glucose permease domain IIB"/>
    <property type="match status" value="1"/>
</dbReference>
<dbReference type="Pfam" id="PF00367">
    <property type="entry name" value="PTS_EIIB"/>
    <property type="match status" value="1"/>
</dbReference>
<dbReference type="InterPro" id="IPR001127">
    <property type="entry name" value="PTS_EIIA_1_perm"/>
</dbReference>
<dbReference type="InterPro" id="IPR001996">
    <property type="entry name" value="PTS_IIB_1"/>
</dbReference>
<dbReference type="PROSITE" id="PS51093">
    <property type="entry name" value="PTS_EIIA_TYPE_1"/>
    <property type="match status" value="1"/>
</dbReference>
<keyword evidence="10 12" id="KW-0472">Membrane</keyword>
<dbReference type="AlphaFoldDB" id="A0A806LEG0"/>
<dbReference type="SUPFAM" id="SSF55604">
    <property type="entry name" value="Glucose permease domain IIB"/>
    <property type="match status" value="1"/>
</dbReference>
<dbReference type="GO" id="GO:0008982">
    <property type="term" value="F:protein-N(PI)-phosphohistidine-sugar phosphotransferase activity"/>
    <property type="evidence" value="ECO:0007669"/>
    <property type="project" value="InterPro"/>
</dbReference>
<dbReference type="Pfam" id="PF02378">
    <property type="entry name" value="PTS_EIIC"/>
    <property type="match status" value="1"/>
</dbReference>
<evidence type="ECO:0000256" key="1">
    <source>
        <dbReference type="ARBA" id="ARBA00004651"/>
    </source>
</evidence>
<dbReference type="InterPro" id="IPR011297">
    <property type="entry name" value="PTS_IIABC_b_glu"/>
</dbReference>
<dbReference type="PANTHER" id="PTHR30175:SF1">
    <property type="entry name" value="PTS SYSTEM ARBUTIN-, CELLOBIOSE-, AND SALICIN-SPECIFIC EIIBC COMPONENT-RELATED"/>
    <property type="match status" value="1"/>
</dbReference>